<dbReference type="AlphaFoldDB" id="A0A8J2FS15"/>
<comment type="caution">
    <text evidence="2">The sequence shown here is derived from an EMBL/GenBank/DDBJ whole genome shotgun (WGS) entry which is preliminary data.</text>
</comment>
<accession>A0A8J2FS15</accession>
<organism evidence="2 3">
    <name type="scientific">Candidatus Methylacidithermus pantelleriae</name>
    <dbReference type="NCBI Taxonomy" id="2744239"/>
    <lineage>
        <taxon>Bacteria</taxon>
        <taxon>Pseudomonadati</taxon>
        <taxon>Verrucomicrobiota</taxon>
        <taxon>Methylacidiphilae</taxon>
        <taxon>Methylacidiphilales</taxon>
        <taxon>Methylacidiphilaceae</taxon>
        <taxon>Candidatus Methylacidithermus</taxon>
    </lineage>
</organism>
<proteinExistence type="predicted"/>
<dbReference type="Proteomes" id="UP000663859">
    <property type="component" value="Unassembled WGS sequence"/>
</dbReference>
<feature type="region of interest" description="Disordered" evidence="1">
    <location>
        <begin position="1"/>
        <end position="25"/>
    </location>
</feature>
<gene>
    <name evidence="2" type="ORF">MPNT_120069</name>
</gene>
<evidence type="ECO:0000313" key="3">
    <source>
        <dbReference type="Proteomes" id="UP000663859"/>
    </source>
</evidence>
<evidence type="ECO:0000256" key="1">
    <source>
        <dbReference type="SAM" id="MobiDB-lite"/>
    </source>
</evidence>
<protein>
    <submittedName>
        <fullName evidence="2">Uncharacterized protein</fullName>
    </submittedName>
</protein>
<name>A0A8J2FS15_9BACT</name>
<keyword evidence="3" id="KW-1185">Reference proteome</keyword>
<dbReference type="EMBL" id="CAJNOB010000004">
    <property type="protein sequence ID" value="CAF0692593.1"/>
    <property type="molecule type" value="Genomic_DNA"/>
</dbReference>
<reference evidence="2" key="1">
    <citation type="submission" date="2021-02" db="EMBL/GenBank/DDBJ databases">
        <authorList>
            <person name="Cremers G."/>
            <person name="Picone N."/>
        </authorList>
    </citation>
    <scope>NUCLEOTIDE SEQUENCE</scope>
    <source>
        <strain evidence="2">PQ17</strain>
    </source>
</reference>
<sequence>MQRLDSSRKGGLSLHVPGGPTALQEPRHLMAENLRIGAYQHMDMAGISLQRA</sequence>
<evidence type="ECO:0000313" key="2">
    <source>
        <dbReference type="EMBL" id="CAF0692593.1"/>
    </source>
</evidence>